<sequence length="408" mass="47865">MTQTQFHHYIPRFILKTFADNFALDSSEFTTDTSNPGPSWFKRGSPSKRRRKVRPIYDINVYRIDDHTTNPTNVSRAYGAEDMYRDVTEADCMKFEKLLAKHECTSATFIRKIWNEEKDLSLTRTQLGDMKKFLVVMAYRSDFRRSQYFNQNFDFLTAYSIKRHMEYNKFLNVPTVWFENLKWLIEASVKDIIKEYEKAIAARAESKRPAALLSPYLGPIHASELEDFGGLMTSTIACIWQAESGSEFILSGGGFGAWEGQPGIWFHNFFVVSPRFAIVLVSRLYLNERLEKKPGWTSMFGDKLHAFPETDYKKGPPTKDFDFATHSTPDDVFTYKRILVPKEEVYKVNAIFLDDLRLFLTYKSDVSMYKSIRYYDRVKEKMFHTRRDYSILRRKLFSDLNRTHPVAK</sequence>
<comment type="caution">
    <text evidence="1">The sequence shown here is derived from an EMBL/GenBank/DDBJ whole genome shotgun (WGS) entry which is preliminary data.</text>
</comment>
<name>A0A9P6EZX7_9FUNG</name>
<dbReference type="Proteomes" id="UP000723463">
    <property type="component" value="Unassembled WGS sequence"/>
</dbReference>
<evidence type="ECO:0000313" key="1">
    <source>
        <dbReference type="EMBL" id="KAF9539771.1"/>
    </source>
</evidence>
<keyword evidence="2" id="KW-1185">Reference proteome</keyword>
<dbReference type="AlphaFoldDB" id="A0A9P6EZX7"/>
<accession>A0A9P6EZX7</accession>
<protein>
    <recommendedName>
        <fullName evidence="3">DUF4238 domain-containing protein</fullName>
    </recommendedName>
</protein>
<dbReference type="EMBL" id="JAAAXW010000230">
    <property type="protein sequence ID" value="KAF9539771.1"/>
    <property type="molecule type" value="Genomic_DNA"/>
</dbReference>
<proteinExistence type="predicted"/>
<gene>
    <name evidence="1" type="ORF">EC957_005065</name>
</gene>
<organism evidence="1 2">
    <name type="scientific">Mortierella hygrophila</name>
    <dbReference type="NCBI Taxonomy" id="979708"/>
    <lineage>
        <taxon>Eukaryota</taxon>
        <taxon>Fungi</taxon>
        <taxon>Fungi incertae sedis</taxon>
        <taxon>Mucoromycota</taxon>
        <taxon>Mortierellomycotina</taxon>
        <taxon>Mortierellomycetes</taxon>
        <taxon>Mortierellales</taxon>
        <taxon>Mortierellaceae</taxon>
        <taxon>Mortierella</taxon>
    </lineage>
</organism>
<dbReference type="InterPro" id="IPR025332">
    <property type="entry name" value="DUF4238"/>
</dbReference>
<dbReference type="Pfam" id="PF14022">
    <property type="entry name" value="DUF4238"/>
    <property type="match status" value="1"/>
</dbReference>
<evidence type="ECO:0000313" key="2">
    <source>
        <dbReference type="Proteomes" id="UP000723463"/>
    </source>
</evidence>
<evidence type="ECO:0008006" key="3">
    <source>
        <dbReference type="Google" id="ProtNLM"/>
    </source>
</evidence>
<reference evidence="1" key="1">
    <citation type="journal article" date="2020" name="Fungal Divers.">
        <title>Resolving the Mortierellaceae phylogeny through synthesis of multi-gene phylogenetics and phylogenomics.</title>
        <authorList>
            <person name="Vandepol N."/>
            <person name="Liber J."/>
            <person name="Desiro A."/>
            <person name="Na H."/>
            <person name="Kennedy M."/>
            <person name="Barry K."/>
            <person name="Grigoriev I.V."/>
            <person name="Miller A.N."/>
            <person name="O'Donnell K."/>
            <person name="Stajich J.E."/>
            <person name="Bonito G."/>
        </authorList>
    </citation>
    <scope>NUCLEOTIDE SEQUENCE</scope>
    <source>
        <strain evidence="1">NRRL 2591</strain>
    </source>
</reference>